<dbReference type="GO" id="GO:0005886">
    <property type="term" value="C:plasma membrane"/>
    <property type="evidence" value="ECO:0007669"/>
    <property type="project" value="InterPro"/>
</dbReference>
<evidence type="ECO:0000256" key="5">
    <source>
        <dbReference type="SAM" id="Phobius"/>
    </source>
</evidence>
<proteinExistence type="predicted"/>
<dbReference type="OrthoDB" id="9811954at2"/>
<evidence type="ECO:0000313" key="7">
    <source>
        <dbReference type="Proteomes" id="UP000188879"/>
    </source>
</evidence>
<dbReference type="Pfam" id="PF10755">
    <property type="entry name" value="DUF2585"/>
    <property type="match status" value="1"/>
</dbReference>
<dbReference type="InterPro" id="IPR019691">
    <property type="entry name" value="DUF2585"/>
</dbReference>
<evidence type="ECO:0000256" key="2">
    <source>
        <dbReference type="ARBA" id="ARBA00022692"/>
    </source>
</evidence>
<comment type="caution">
    <text evidence="6">The sequence shown here is derived from an EMBL/GenBank/DDBJ whole genome shotgun (WGS) entry which is preliminary data.</text>
</comment>
<accession>A0A1V2GW24</accession>
<dbReference type="EMBL" id="MLCO01000279">
    <property type="protein sequence ID" value="ONG47393.1"/>
    <property type="molecule type" value="Genomic_DNA"/>
</dbReference>
<protein>
    <submittedName>
        <fullName evidence="6">Uncharacterized protein</fullName>
    </submittedName>
</protein>
<evidence type="ECO:0000256" key="3">
    <source>
        <dbReference type="ARBA" id="ARBA00022989"/>
    </source>
</evidence>
<dbReference type="NCBIfam" id="NF002099">
    <property type="entry name" value="PRK00944.1"/>
    <property type="match status" value="1"/>
</dbReference>
<reference evidence="6 7" key="1">
    <citation type="submission" date="2016-10" db="EMBL/GenBank/DDBJ databases">
        <title>Draft Genome sequence of Roseomonas sp. strain M3.</title>
        <authorList>
            <person name="Subhash Y."/>
            <person name="Lee S."/>
        </authorList>
    </citation>
    <scope>NUCLEOTIDE SEQUENCE [LARGE SCALE GENOMIC DNA]</scope>
    <source>
        <strain evidence="6 7">M3</strain>
    </source>
</reference>
<keyword evidence="4 5" id="KW-0472">Membrane</keyword>
<keyword evidence="3 5" id="KW-1133">Transmembrane helix</keyword>
<dbReference type="Proteomes" id="UP000188879">
    <property type="component" value="Unassembled WGS sequence"/>
</dbReference>
<evidence type="ECO:0000256" key="1">
    <source>
        <dbReference type="ARBA" id="ARBA00022475"/>
    </source>
</evidence>
<evidence type="ECO:0000256" key="4">
    <source>
        <dbReference type="ARBA" id="ARBA00023136"/>
    </source>
</evidence>
<keyword evidence="2 5" id="KW-0812">Transmembrane</keyword>
<keyword evidence="1" id="KW-1003">Cell membrane</keyword>
<dbReference type="RefSeq" id="WP_076959721.1">
    <property type="nucleotide sequence ID" value="NZ_MLCO01000279.1"/>
</dbReference>
<gene>
    <name evidence="6" type="ORF">BKE38_23530</name>
</gene>
<dbReference type="AlphaFoldDB" id="A0A1V2GW24"/>
<feature type="transmembrane region" description="Helical" evidence="5">
    <location>
        <begin position="54"/>
        <end position="71"/>
    </location>
</feature>
<sequence length="182" mass="19962">MRRPILAVLGIAVVMATVLLAMGRVPICTCGEVLLWYGKADGPGNSQHIADWYTPSHIIHGLLFYAALAWLRPGWSVGARMVVASLVEAAWEIAENTPMVIDRYREATLAAGYQGDSVLNSLADLGWMLLGFAIAARLPWKASLALGVFFELLALYAIRDNLTLNVLMLLWPIQGIREWQAG</sequence>
<evidence type="ECO:0000313" key="6">
    <source>
        <dbReference type="EMBL" id="ONG47393.1"/>
    </source>
</evidence>
<name>A0A1V2GW24_9PROT</name>
<keyword evidence="7" id="KW-1185">Reference proteome</keyword>
<organism evidence="6 7">
    <name type="scientific">Teichococcus deserti</name>
    <dbReference type="NCBI Taxonomy" id="1817963"/>
    <lineage>
        <taxon>Bacteria</taxon>
        <taxon>Pseudomonadati</taxon>
        <taxon>Pseudomonadota</taxon>
        <taxon>Alphaproteobacteria</taxon>
        <taxon>Acetobacterales</taxon>
        <taxon>Roseomonadaceae</taxon>
        <taxon>Roseomonas</taxon>
    </lineage>
</organism>